<gene>
    <name evidence="1" type="ORF">RUMGNA_01359</name>
</gene>
<name>A7B1D4_MEDG7</name>
<reference evidence="1 2" key="2">
    <citation type="submission" date="2007-06" db="EMBL/GenBank/DDBJ databases">
        <title>Draft genome sequence of Ruminococcus gnavus (ATCC 29149).</title>
        <authorList>
            <person name="Sudarsanam P."/>
            <person name="Ley R."/>
            <person name="Guruge J."/>
            <person name="Turnbaugh P.J."/>
            <person name="Mahowald M."/>
            <person name="Liep D."/>
            <person name="Gordon J."/>
        </authorList>
    </citation>
    <scope>NUCLEOTIDE SEQUENCE [LARGE SCALE GENOMIC DNA]</scope>
    <source>
        <strain evidence="1 2">ATCC 29149</strain>
    </source>
</reference>
<evidence type="ECO:0000313" key="1">
    <source>
        <dbReference type="EMBL" id="EDN78055.1"/>
    </source>
</evidence>
<reference evidence="1 2" key="1">
    <citation type="submission" date="2007-04" db="EMBL/GenBank/DDBJ databases">
        <authorList>
            <person name="Fulton L."/>
            <person name="Clifton S."/>
            <person name="Fulton B."/>
            <person name="Xu J."/>
            <person name="Minx P."/>
            <person name="Pepin K.H."/>
            <person name="Johnson M."/>
            <person name="Thiruvilangam P."/>
            <person name="Bhonagiri V."/>
            <person name="Nash W.E."/>
            <person name="Mardis E.R."/>
            <person name="Wilson R.K."/>
        </authorList>
    </citation>
    <scope>NUCLEOTIDE SEQUENCE [LARGE SCALE GENOMIC DNA]</scope>
    <source>
        <strain evidence="1 2">ATCC 29149</strain>
    </source>
</reference>
<dbReference type="PaxDb" id="411470-RUMGNA_01359"/>
<dbReference type="Proteomes" id="UP000004410">
    <property type="component" value="Unassembled WGS sequence"/>
</dbReference>
<organism evidence="1 2">
    <name type="scientific">Mediterraneibacter gnavus (strain ATCC 29149 / DSM 114966 / JCM 6515 / VPI C7-9)</name>
    <name type="common">Ruminococcus gnavus</name>
    <dbReference type="NCBI Taxonomy" id="411470"/>
    <lineage>
        <taxon>Bacteria</taxon>
        <taxon>Bacillati</taxon>
        <taxon>Bacillota</taxon>
        <taxon>Clostridia</taxon>
        <taxon>Lachnospirales</taxon>
        <taxon>Lachnospiraceae</taxon>
        <taxon>Mediterraneibacter</taxon>
    </lineage>
</organism>
<evidence type="ECO:0000313" key="2">
    <source>
        <dbReference type="Proteomes" id="UP000004410"/>
    </source>
</evidence>
<comment type="caution">
    <text evidence="1">The sequence shown here is derived from an EMBL/GenBank/DDBJ whole genome shotgun (WGS) entry which is preliminary data.</text>
</comment>
<dbReference type="AlphaFoldDB" id="A7B1D4"/>
<sequence>MDRKRFFIVPSYIKNLLFLLSFRSRVFEKLEELFL</sequence>
<protein>
    <submittedName>
        <fullName evidence="1">Uncharacterized protein</fullName>
    </submittedName>
</protein>
<accession>A7B1D4</accession>
<dbReference type="EMBL" id="AAYG02000011">
    <property type="protein sequence ID" value="EDN78055.1"/>
    <property type="molecule type" value="Genomic_DNA"/>
</dbReference>
<proteinExistence type="predicted"/>